<reference evidence="4 5" key="1">
    <citation type="journal article" date="2015" name="Genome Announc.">
        <title>Expanding the biotechnology potential of lactobacilli through comparative genomics of 213 strains and associated genera.</title>
        <authorList>
            <person name="Sun Z."/>
            <person name="Harris H.M."/>
            <person name="McCann A."/>
            <person name="Guo C."/>
            <person name="Argimon S."/>
            <person name="Zhang W."/>
            <person name="Yang X."/>
            <person name="Jeffery I.B."/>
            <person name="Cooney J.C."/>
            <person name="Kagawa T.F."/>
            <person name="Liu W."/>
            <person name="Song Y."/>
            <person name="Salvetti E."/>
            <person name="Wrobel A."/>
            <person name="Rasinkangas P."/>
            <person name="Parkhill J."/>
            <person name="Rea M.C."/>
            <person name="O'Sullivan O."/>
            <person name="Ritari J."/>
            <person name="Douillard F.P."/>
            <person name="Paul Ross R."/>
            <person name="Yang R."/>
            <person name="Briner A.E."/>
            <person name="Felis G.E."/>
            <person name="de Vos W.M."/>
            <person name="Barrangou R."/>
            <person name="Klaenhammer T.R."/>
            <person name="Caufield P.W."/>
            <person name="Cui Y."/>
            <person name="Zhang H."/>
            <person name="O'Toole P.W."/>
        </authorList>
    </citation>
    <scope>NUCLEOTIDE SEQUENCE [LARGE SCALE GENOMIC DNA]</scope>
    <source>
        <strain evidence="4 5">DSM 20534</strain>
    </source>
</reference>
<dbReference type="PATRIC" id="fig|1423722.3.peg.1119"/>
<accession>A0A0R1H219</accession>
<dbReference type="GO" id="GO:0015276">
    <property type="term" value="F:ligand-gated monoatomic ion channel activity"/>
    <property type="evidence" value="ECO:0007669"/>
    <property type="project" value="InterPro"/>
</dbReference>
<dbReference type="PANTHER" id="PTHR35936">
    <property type="entry name" value="MEMBRANE-BOUND LYTIC MUREIN TRANSGLYCOSYLASE F"/>
    <property type="match status" value="1"/>
</dbReference>
<dbReference type="PROSITE" id="PS51257">
    <property type="entry name" value="PROKAR_LIPOPROTEIN"/>
    <property type="match status" value="1"/>
</dbReference>
<keyword evidence="1" id="KW-0732">Signal</keyword>
<evidence type="ECO:0000259" key="2">
    <source>
        <dbReference type="SMART" id="SM00062"/>
    </source>
</evidence>
<evidence type="ECO:0000313" key="4">
    <source>
        <dbReference type="EMBL" id="KRK37764.1"/>
    </source>
</evidence>
<feature type="domain" description="Ionotropic glutamate receptor C-terminal" evidence="3">
    <location>
        <begin position="36"/>
        <end position="261"/>
    </location>
</feature>
<gene>
    <name evidence="4" type="ORF">FC62_GL001097</name>
</gene>
<dbReference type="PANTHER" id="PTHR35936:SF34">
    <property type="entry name" value="ABC TRANSPORTER EXTRACELLULAR-BINDING PROTEIN YCKB-RELATED"/>
    <property type="match status" value="1"/>
</dbReference>
<feature type="domain" description="Solute-binding protein family 3/N-terminal" evidence="2">
    <location>
        <begin position="36"/>
        <end position="262"/>
    </location>
</feature>
<name>A0A0R1H219_9LACO</name>
<dbReference type="Proteomes" id="UP000050909">
    <property type="component" value="Unassembled WGS sequence"/>
</dbReference>
<dbReference type="SMART" id="SM00062">
    <property type="entry name" value="PBPb"/>
    <property type="match status" value="1"/>
</dbReference>
<sequence>MKNKIIGILTLFGTLLLLTGCGLTRDLKQVNAGQETIIVGLDETFVPMGFRAKNGELTGFDIDLAQAVSKQIKQKIAFQPIDWDMKETELKNGTIDLIWNGYSKTPAREKSVLFSQSYLSNSQVVITRKKSNITKIADLTGKKVGLQQGSSGQMLYDEKPQLLKQRVKETVLYDTFNNAFLDLKAGRIDAIMGDSIYINYYVRESGEKEQYQLVETPFMPETFAIGMRPQDQQLKGRIDAALKSLEANGTMTKLSERWFQEDLSIPEK</sequence>
<dbReference type="Gene3D" id="3.40.190.10">
    <property type="entry name" value="Periplasmic binding protein-like II"/>
    <property type="match status" value="2"/>
</dbReference>
<evidence type="ECO:0000256" key="1">
    <source>
        <dbReference type="ARBA" id="ARBA00022729"/>
    </source>
</evidence>
<dbReference type="Pfam" id="PF00497">
    <property type="entry name" value="SBP_bac_3"/>
    <property type="match status" value="1"/>
</dbReference>
<dbReference type="AlphaFoldDB" id="A0A0R1H219"/>
<dbReference type="CDD" id="cd00996">
    <property type="entry name" value="PBP2_AatB_like"/>
    <property type="match status" value="1"/>
</dbReference>
<dbReference type="SMART" id="SM00079">
    <property type="entry name" value="PBPe"/>
    <property type="match status" value="1"/>
</dbReference>
<dbReference type="EMBL" id="AZCV01000003">
    <property type="protein sequence ID" value="KRK37764.1"/>
    <property type="molecule type" value="Genomic_DNA"/>
</dbReference>
<proteinExistence type="predicted"/>
<dbReference type="RefSeq" id="WP_056947243.1">
    <property type="nucleotide sequence ID" value="NZ_AZCV01000003.1"/>
</dbReference>
<evidence type="ECO:0000259" key="3">
    <source>
        <dbReference type="SMART" id="SM00079"/>
    </source>
</evidence>
<organism evidence="4 5">
    <name type="scientific">Amylolactobacillus amylotrophicus DSM 20534</name>
    <dbReference type="NCBI Taxonomy" id="1423722"/>
    <lineage>
        <taxon>Bacteria</taxon>
        <taxon>Bacillati</taxon>
        <taxon>Bacillota</taxon>
        <taxon>Bacilli</taxon>
        <taxon>Lactobacillales</taxon>
        <taxon>Lactobacillaceae</taxon>
        <taxon>Amylolactobacillus</taxon>
    </lineage>
</organism>
<comment type="caution">
    <text evidence="4">The sequence shown here is derived from an EMBL/GenBank/DDBJ whole genome shotgun (WGS) entry which is preliminary data.</text>
</comment>
<dbReference type="InterPro" id="IPR001638">
    <property type="entry name" value="Solute-binding_3/MltF_N"/>
</dbReference>
<dbReference type="SUPFAM" id="SSF53850">
    <property type="entry name" value="Periplasmic binding protein-like II"/>
    <property type="match status" value="1"/>
</dbReference>
<evidence type="ECO:0000313" key="5">
    <source>
        <dbReference type="Proteomes" id="UP000050909"/>
    </source>
</evidence>
<dbReference type="InterPro" id="IPR001320">
    <property type="entry name" value="Iontro_rcpt_C"/>
</dbReference>
<keyword evidence="5" id="KW-1185">Reference proteome</keyword>
<protein>
    <submittedName>
        <fullName evidence="4">Amino acid ABC transporter substrate-binding protein</fullName>
    </submittedName>
</protein>
<dbReference type="GO" id="GO:0016020">
    <property type="term" value="C:membrane"/>
    <property type="evidence" value="ECO:0007669"/>
    <property type="project" value="InterPro"/>
</dbReference>